<comment type="caution">
    <text evidence="1">The sequence shown here is derived from an EMBL/GenBank/DDBJ whole genome shotgun (WGS) entry which is preliminary data.</text>
</comment>
<organism evidence="1 2">
    <name type="scientific">Rhododendron molle</name>
    <name type="common">Chinese azalea</name>
    <name type="synonym">Azalea mollis</name>
    <dbReference type="NCBI Taxonomy" id="49168"/>
    <lineage>
        <taxon>Eukaryota</taxon>
        <taxon>Viridiplantae</taxon>
        <taxon>Streptophyta</taxon>
        <taxon>Embryophyta</taxon>
        <taxon>Tracheophyta</taxon>
        <taxon>Spermatophyta</taxon>
        <taxon>Magnoliopsida</taxon>
        <taxon>eudicotyledons</taxon>
        <taxon>Gunneridae</taxon>
        <taxon>Pentapetalae</taxon>
        <taxon>asterids</taxon>
        <taxon>Ericales</taxon>
        <taxon>Ericaceae</taxon>
        <taxon>Ericoideae</taxon>
        <taxon>Rhodoreae</taxon>
        <taxon>Rhododendron</taxon>
    </lineage>
</organism>
<name>A0ACC0P6N2_RHOML</name>
<reference evidence="1" key="1">
    <citation type="submission" date="2022-02" db="EMBL/GenBank/DDBJ databases">
        <title>Plant Genome Project.</title>
        <authorList>
            <person name="Zhang R.-G."/>
        </authorList>
    </citation>
    <scope>NUCLEOTIDE SEQUENCE</scope>
    <source>
        <strain evidence="1">AT1</strain>
    </source>
</reference>
<evidence type="ECO:0000313" key="1">
    <source>
        <dbReference type="EMBL" id="KAI8560393.1"/>
    </source>
</evidence>
<evidence type="ECO:0000313" key="2">
    <source>
        <dbReference type="Proteomes" id="UP001062846"/>
    </source>
</evidence>
<keyword evidence="2" id="KW-1185">Reference proteome</keyword>
<sequence length="211" mass="23411">MEAEERATEEAQRPRVTAVAEAAAVRQPDYAAETYTPPYTTLVCTVGLFSIHTTAVPNEWVNEAIRRMLALENVVKTPAPSVASQRQTRSSQPIAASKEAARQAVAYAEEQFQIAMRKRPSSEEQRAQKKPKLILLPTSEDEEEEEEGDEEEGEEEEEHSFARSDFDDSVDDPAYKEDPKEGADDDDDDADDGGDDDGDDTGLKDWLGDED</sequence>
<dbReference type="EMBL" id="CM046391">
    <property type="protein sequence ID" value="KAI8560393.1"/>
    <property type="molecule type" value="Genomic_DNA"/>
</dbReference>
<protein>
    <submittedName>
        <fullName evidence="1">Uncharacterized protein</fullName>
    </submittedName>
</protein>
<gene>
    <name evidence="1" type="ORF">RHMOL_Rhmol04G0252100</name>
</gene>
<dbReference type="Proteomes" id="UP001062846">
    <property type="component" value="Chromosome 4"/>
</dbReference>
<proteinExistence type="predicted"/>
<accession>A0ACC0P6N2</accession>